<dbReference type="Gene3D" id="3.10.20.10">
    <property type="match status" value="1"/>
</dbReference>
<dbReference type="PIRSF" id="PIRSF015626">
    <property type="entry name" value="FdhD"/>
    <property type="match status" value="1"/>
</dbReference>
<comment type="subcellular location">
    <subcellularLocation>
        <location evidence="3">Cytoplasm</location>
    </subcellularLocation>
</comment>
<organism evidence="5">
    <name type="scientific">Sinorhizobium medicae</name>
    <dbReference type="NCBI Taxonomy" id="110321"/>
    <lineage>
        <taxon>Bacteria</taxon>
        <taxon>Pseudomonadati</taxon>
        <taxon>Pseudomonadota</taxon>
        <taxon>Alphaproteobacteria</taxon>
        <taxon>Hyphomicrobiales</taxon>
        <taxon>Rhizobiaceae</taxon>
        <taxon>Sinorhizobium/Ensifer group</taxon>
        <taxon>Sinorhizobium</taxon>
    </lineage>
</organism>
<gene>
    <name evidence="3 5" type="primary">fdhD</name>
    <name evidence="5" type="ORF">EMEDMD4_370002</name>
</gene>
<dbReference type="PANTHER" id="PTHR30592:SF1">
    <property type="entry name" value="SULFUR CARRIER PROTEIN FDHD"/>
    <property type="match status" value="1"/>
</dbReference>
<evidence type="ECO:0000256" key="2">
    <source>
        <dbReference type="ARBA" id="ARBA00023150"/>
    </source>
</evidence>
<dbReference type="HAMAP" id="MF_00187">
    <property type="entry name" value="FdhD"/>
    <property type="match status" value="1"/>
</dbReference>
<feature type="region of interest" description="Disordered" evidence="4">
    <location>
        <begin position="1"/>
        <end position="25"/>
    </location>
</feature>
<dbReference type="GO" id="GO:0016783">
    <property type="term" value="F:sulfurtransferase activity"/>
    <property type="evidence" value="ECO:0007669"/>
    <property type="project" value="InterPro"/>
</dbReference>
<proteinExistence type="inferred from homology"/>
<dbReference type="GO" id="GO:0005737">
    <property type="term" value="C:cytoplasm"/>
    <property type="evidence" value="ECO:0007669"/>
    <property type="project" value="UniProtKB-SubCell"/>
</dbReference>
<dbReference type="AlphaFoldDB" id="A0A508WXH7"/>
<dbReference type="Proteomes" id="UP000507954">
    <property type="component" value="Unassembled WGS sequence"/>
</dbReference>
<dbReference type="InterPro" id="IPR003786">
    <property type="entry name" value="FdhD"/>
</dbReference>
<reference evidence="5" key="1">
    <citation type="submission" date="2019-06" db="EMBL/GenBank/DDBJ databases">
        <authorList>
            <person name="Le Quere A."/>
            <person name="Colella S."/>
        </authorList>
    </citation>
    <scope>NUCLEOTIDE SEQUENCE</scope>
    <source>
        <strain evidence="5">EmedicaeMD41</strain>
    </source>
</reference>
<dbReference type="Pfam" id="PF02634">
    <property type="entry name" value="FdhD-NarQ"/>
    <property type="match status" value="1"/>
</dbReference>
<comment type="similarity">
    <text evidence="3">Belongs to the FdhD family.</text>
</comment>
<evidence type="ECO:0000256" key="4">
    <source>
        <dbReference type="SAM" id="MobiDB-lite"/>
    </source>
</evidence>
<dbReference type="PANTHER" id="PTHR30592">
    <property type="entry name" value="FORMATE DEHYDROGENASE"/>
    <property type="match status" value="1"/>
</dbReference>
<dbReference type="InterPro" id="IPR016193">
    <property type="entry name" value="Cytidine_deaminase-like"/>
</dbReference>
<keyword evidence="1 3" id="KW-0963">Cytoplasm</keyword>
<dbReference type="Gene3D" id="3.40.140.10">
    <property type="entry name" value="Cytidine Deaminase, domain 2"/>
    <property type="match status" value="1"/>
</dbReference>
<feature type="active site" description="Cysteine persulfide intermediate" evidence="3">
    <location>
        <position position="130"/>
    </location>
</feature>
<comment type="caution">
    <text evidence="3">Lacks conserved residue(s) required for the propagation of feature annotation.</text>
</comment>
<keyword evidence="2 3" id="KW-0501">Molybdenum cofactor biosynthesis</keyword>
<dbReference type="GO" id="GO:0097163">
    <property type="term" value="F:sulfur carrier activity"/>
    <property type="evidence" value="ECO:0007669"/>
    <property type="project" value="UniProtKB-UniRule"/>
</dbReference>
<dbReference type="GO" id="GO:0006777">
    <property type="term" value="P:Mo-molybdopterin cofactor biosynthetic process"/>
    <property type="evidence" value="ECO:0007669"/>
    <property type="project" value="UniProtKB-UniRule"/>
</dbReference>
<evidence type="ECO:0000256" key="3">
    <source>
        <dbReference type="HAMAP-Rule" id="MF_00187"/>
    </source>
</evidence>
<dbReference type="NCBIfam" id="TIGR00129">
    <property type="entry name" value="fdhD_narQ"/>
    <property type="match status" value="1"/>
</dbReference>
<sequence length="302" mass="31568">MAGKRVSTSPTVVPAGAGGATRPGTTATVAETARRGGIFVAQSRVVPEEMPVAFTYGGSTHAVMMATPADLEDFATGFSLTEGIITGPEQIDDIDIVAEEKGIDLQIRLKDEQNDALRLRRRHMAGPVGCGLCGIESIDEAVRPTPDVSGSLLRLSEQDVVDAVALLNGQQPLHFETRAVHGAAFYVPGRGLIAVREDVGRHNALDKLTGAAARAGFRGAQGAVVVTSRVSVEMVQKTAIAGSPVIIAISAPTALAIRTAEGAGMTLIALVRGDEFEIFTHAERIARNDEVPASLSARAPLF</sequence>
<protein>
    <recommendedName>
        <fullName evidence="3">Sulfur carrier protein FdhD</fullName>
    </recommendedName>
</protein>
<dbReference type="SUPFAM" id="SSF53927">
    <property type="entry name" value="Cytidine deaminase-like"/>
    <property type="match status" value="1"/>
</dbReference>
<name>A0A508WXH7_9HYPH</name>
<dbReference type="RefSeq" id="WP_018209326.1">
    <property type="nucleotide sequence ID" value="NZ_CABFNB010000103.1"/>
</dbReference>
<comment type="function">
    <text evidence="3">Required for formate dehydrogenase (FDH) activity. Acts as a sulfur carrier protein that transfers sulfur from IscS to the molybdenum cofactor prior to its insertion into FDH.</text>
</comment>
<accession>A0A508WXH7</accession>
<dbReference type="EMBL" id="CABFNB010000103">
    <property type="protein sequence ID" value="VTZ62138.1"/>
    <property type="molecule type" value="Genomic_DNA"/>
</dbReference>
<evidence type="ECO:0000313" key="5">
    <source>
        <dbReference type="EMBL" id="VTZ62138.1"/>
    </source>
</evidence>
<evidence type="ECO:0000256" key="1">
    <source>
        <dbReference type="ARBA" id="ARBA00022490"/>
    </source>
</evidence>